<sequence length="228" mass="24951">MSIIAQMGPLTKVDGSSLIESKQTKIICSVTGPIEPKSRQELPTQLALEIIIRPAAGVPNTREKLMEDKLRAVITPIITRYLYPRQLCQITLQILNSGESELEFAQRELATCINATLIALIDAGIALNSMCACVPIALTSKEGSDETLLIIDPSDEELKSSNSVHVLALELVDQCKTVKNVLLLDSNGDFNEKDLFNILESGEVEVLKLGKQIRHIVESKINSDITSI</sequence>
<accession>G0VFB6</accession>
<comment type="subcellular location">
    <subcellularLocation>
        <location evidence="1">Nucleus</location>
    </subcellularLocation>
</comment>
<gene>
    <name evidence="7" type="primary">NCAS0E01120</name>
    <name evidence="7" type="ordered locus">NCAS_0E01120</name>
</gene>
<dbReference type="HOGENOM" id="CLU_063514_2_1_1"/>
<dbReference type="Proteomes" id="UP000001640">
    <property type="component" value="Chromosome 5"/>
</dbReference>
<dbReference type="GO" id="GO:0071051">
    <property type="term" value="P:poly(A)-dependent snoRNA 3'-end processing"/>
    <property type="evidence" value="ECO:0007669"/>
    <property type="project" value="TreeGrafter"/>
</dbReference>
<dbReference type="Gene3D" id="3.30.230.70">
    <property type="entry name" value="GHMP Kinase, N-terminal domain"/>
    <property type="match status" value="1"/>
</dbReference>
<dbReference type="GO" id="GO:0034475">
    <property type="term" value="P:U4 snRNA 3'-end processing"/>
    <property type="evidence" value="ECO:0007669"/>
    <property type="project" value="TreeGrafter"/>
</dbReference>
<evidence type="ECO:0000256" key="4">
    <source>
        <dbReference type="ARBA" id="ARBA00022835"/>
    </source>
</evidence>
<dbReference type="FunFam" id="3.30.230.70:FF:000027">
    <property type="entry name" value="Exosome complex component RRP46"/>
    <property type="match status" value="1"/>
</dbReference>
<reference evidence="7 8" key="1">
    <citation type="journal article" date="2011" name="Proc. Natl. Acad. Sci. U.S.A.">
        <title>Evolutionary erosion of yeast sex chromosomes by mating-type switching accidents.</title>
        <authorList>
            <person name="Gordon J.L."/>
            <person name="Armisen D."/>
            <person name="Proux-Wera E."/>
            <person name="Oheigeartaigh S.S."/>
            <person name="Byrne K.P."/>
            <person name="Wolfe K.H."/>
        </authorList>
    </citation>
    <scope>NUCLEOTIDE SEQUENCE [LARGE SCALE GENOMIC DNA]</scope>
    <source>
        <strain evidence="8">ATCC 76901 / BCRC 22586 / CBS 4309 / NBRC 1992 / NRRL Y-12630</strain>
    </source>
</reference>
<dbReference type="GO" id="GO:0000177">
    <property type="term" value="C:cytoplasmic exosome (RNase complex)"/>
    <property type="evidence" value="ECO:0007669"/>
    <property type="project" value="EnsemblFungi"/>
</dbReference>
<dbReference type="eggNOG" id="KOG1069">
    <property type="taxonomic scope" value="Eukaryota"/>
</dbReference>
<evidence type="ECO:0000256" key="1">
    <source>
        <dbReference type="ARBA" id="ARBA00004123"/>
    </source>
</evidence>
<dbReference type="GO" id="GO:0071038">
    <property type="term" value="P:TRAMP-dependent tRNA surveillance pathway"/>
    <property type="evidence" value="ECO:0007669"/>
    <property type="project" value="EnsemblFungi"/>
</dbReference>
<feature type="domain" description="Exoribonuclease phosphorolytic" evidence="6">
    <location>
        <begin position="3"/>
        <end position="125"/>
    </location>
</feature>
<evidence type="ECO:0000256" key="3">
    <source>
        <dbReference type="ARBA" id="ARBA00022552"/>
    </source>
</evidence>
<dbReference type="InterPro" id="IPR027408">
    <property type="entry name" value="PNPase/RNase_PH_dom_sf"/>
</dbReference>
<dbReference type="GeneID" id="96903814"/>
<keyword evidence="5" id="KW-0539">Nucleus</keyword>
<dbReference type="GO" id="GO:0003723">
    <property type="term" value="F:RNA binding"/>
    <property type="evidence" value="ECO:0007669"/>
    <property type="project" value="TreeGrafter"/>
</dbReference>
<dbReference type="CDD" id="cd11372">
    <property type="entry name" value="RNase_PH_RRP46"/>
    <property type="match status" value="1"/>
</dbReference>
<dbReference type="SUPFAM" id="SSF54211">
    <property type="entry name" value="Ribosomal protein S5 domain 2-like"/>
    <property type="match status" value="1"/>
</dbReference>
<evidence type="ECO:0000256" key="2">
    <source>
        <dbReference type="ARBA" id="ARBA00006678"/>
    </source>
</evidence>
<keyword evidence="4" id="KW-0271">Exosome</keyword>
<dbReference type="InterPro" id="IPR020568">
    <property type="entry name" value="Ribosomal_Su5_D2-typ_SF"/>
</dbReference>
<dbReference type="STRING" id="1064592.G0VFB6"/>
<dbReference type="GO" id="GO:0071042">
    <property type="term" value="P:nuclear polyadenylation-dependent mRNA catabolic process"/>
    <property type="evidence" value="ECO:0007669"/>
    <property type="project" value="EnsemblFungi"/>
</dbReference>
<dbReference type="OMA" id="CIINEQG"/>
<dbReference type="InterPro" id="IPR001247">
    <property type="entry name" value="ExoRNase_PH_dom1"/>
</dbReference>
<dbReference type="GO" id="GO:0016075">
    <property type="term" value="P:rRNA catabolic process"/>
    <property type="evidence" value="ECO:0007669"/>
    <property type="project" value="TreeGrafter"/>
</dbReference>
<dbReference type="AlphaFoldDB" id="G0VFB6"/>
<dbReference type="KEGG" id="ncs:NCAS_0E01120"/>
<dbReference type="InterPro" id="IPR036345">
    <property type="entry name" value="ExoRNase_PH_dom2_sf"/>
</dbReference>
<dbReference type="SUPFAM" id="SSF55666">
    <property type="entry name" value="Ribonuclease PH domain 2-like"/>
    <property type="match status" value="1"/>
</dbReference>
<dbReference type="GO" id="GO:0000467">
    <property type="term" value="P:exonucleolytic trimming to generate mature 3'-end of 5.8S rRNA from tricistronic rRNA transcript (SSU-rRNA, 5.8S rRNA, LSU-rRNA)"/>
    <property type="evidence" value="ECO:0007669"/>
    <property type="project" value="EnsemblFungi"/>
</dbReference>
<reference key="2">
    <citation type="submission" date="2011-08" db="EMBL/GenBank/DDBJ databases">
        <title>Genome sequence of Naumovozyma castellii.</title>
        <authorList>
            <person name="Gordon J.L."/>
            <person name="Armisen D."/>
            <person name="Proux-Wera E."/>
            <person name="OhEigeartaigh S.S."/>
            <person name="Byrne K.P."/>
            <person name="Wolfe K.H."/>
        </authorList>
    </citation>
    <scope>NUCLEOTIDE SEQUENCE</scope>
    <source>
        <strain>Type strain:CBS 4309</strain>
    </source>
</reference>
<evidence type="ECO:0000313" key="7">
    <source>
        <dbReference type="EMBL" id="CCC70182.1"/>
    </source>
</evidence>
<proteinExistence type="inferred from homology"/>
<dbReference type="GO" id="GO:0000176">
    <property type="term" value="C:nuclear exosome (RNase complex)"/>
    <property type="evidence" value="ECO:0007669"/>
    <property type="project" value="EnsemblFungi"/>
</dbReference>
<dbReference type="OrthoDB" id="27298at2759"/>
<dbReference type="PANTHER" id="PTHR11953:SF1">
    <property type="entry name" value="EXOSOME COMPLEX COMPONENT RRP46"/>
    <property type="match status" value="1"/>
</dbReference>
<protein>
    <recommendedName>
        <fullName evidence="6">Exoribonuclease phosphorolytic domain-containing protein</fullName>
    </recommendedName>
</protein>
<keyword evidence="8" id="KW-1185">Reference proteome</keyword>
<dbReference type="InParanoid" id="G0VFB6"/>
<dbReference type="Pfam" id="PF01138">
    <property type="entry name" value="RNase_PH"/>
    <property type="match status" value="1"/>
</dbReference>
<evidence type="ECO:0000259" key="6">
    <source>
        <dbReference type="Pfam" id="PF01138"/>
    </source>
</evidence>
<evidence type="ECO:0000256" key="5">
    <source>
        <dbReference type="ARBA" id="ARBA00023242"/>
    </source>
</evidence>
<dbReference type="GO" id="GO:0071035">
    <property type="term" value="P:nuclear polyadenylation-dependent rRNA catabolic process"/>
    <property type="evidence" value="ECO:0007669"/>
    <property type="project" value="EnsemblFungi"/>
</dbReference>
<organism evidence="7 8">
    <name type="scientific">Naumovozyma castellii</name>
    <name type="common">Yeast</name>
    <name type="synonym">Saccharomyces castellii</name>
    <dbReference type="NCBI Taxonomy" id="27288"/>
    <lineage>
        <taxon>Eukaryota</taxon>
        <taxon>Fungi</taxon>
        <taxon>Dikarya</taxon>
        <taxon>Ascomycota</taxon>
        <taxon>Saccharomycotina</taxon>
        <taxon>Saccharomycetes</taxon>
        <taxon>Saccharomycetales</taxon>
        <taxon>Saccharomycetaceae</taxon>
        <taxon>Naumovozyma</taxon>
    </lineage>
</organism>
<dbReference type="FunCoup" id="G0VFB6">
    <property type="interactions" value="307"/>
</dbReference>
<dbReference type="InterPro" id="IPR050080">
    <property type="entry name" value="RNase_PH"/>
</dbReference>
<dbReference type="RefSeq" id="XP_003676542.1">
    <property type="nucleotide sequence ID" value="XM_003676494.1"/>
</dbReference>
<name>G0VFB6_NAUCA</name>
<dbReference type="PANTHER" id="PTHR11953">
    <property type="entry name" value="EXOSOME COMPLEX COMPONENT"/>
    <property type="match status" value="1"/>
</dbReference>
<dbReference type="GO" id="GO:0005730">
    <property type="term" value="C:nucleolus"/>
    <property type="evidence" value="ECO:0007669"/>
    <property type="project" value="UniProtKB-SubCell"/>
</dbReference>
<dbReference type="GO" id="GO:0071028">
    <property type="term" value="P:nuclear mRNA surveillance"/>
    <property type="evidence" value="ECO:0007669"/>
    <property type="project" value="TreeGrafter"/>
</dbReference>
<keyword evidence="3" id="KW-0698">rRNA processing</keyword>
<comment type="similarity">
    <text evidence="2">Belongs to the RNase PH family.</text>
</comment>
<dbReference type="EMBL" id="HE576756">
    <property type="protein sequence ID" value="CCC70182.1"/>
    <property type="molecule type" value="Genomic_DNA"/>
</dbReference>
<evidence type="ECO:0000313" key="8">
    <source>
        <dbReference type="Proteomes" id="UP000001640"/>
    </source>
</evidence>